<evidence type="ECO:0000256" key="1">
    <source>
        <dbReference type="ARBA" id="ARBA00004496"/>
    </source>
</evidence>
<sequence>MSEPDLLSERTLSMTQDDGIVLDDSADENTSFSKRTYGMVKAEPEINYSLTNSPRVFVPPHEVQKWFQNFEQKQDGKMNANELQQAFEIFQGKYFSDSACKFVVRLFDLDQNGGLDIREFEILYYYIKQWVSAFNAYDKDNRRALDEVQLNFALKHMDIHFSSEFIKYLITRYNPDATRIPLDQYIVTCIQIQRYTDEFKHRDIEYTGHINVGYEDFLEMVMKCV</sequence>
<dbReference type="EMBL" id="JARQZJ010000061">
    <property type="protein sequence ID" value="KAK9879227.1"/>
    <property type="molecule type" value="Genomic_DNA"/>
</dbReference>
<keyword evidence="8" id="KW-1185">Reference proteome</keyword>
<evidence type="ECO:0000256" key="2">
    <source>
        <dbReference type="ARBA" id="ARBA00022490"/>
    </source>
</evidence>
<dbReference type="Proteomes" id="UP001431783">
    <property type="component" value="Unassembled WGS sequence"/>
</dbReference>
<accession>A0AAW1UGE8</accession>
<evidence type="ECO:0000256" key="3">
    <source>
        <dbReference type="ARBA" id="ARBA00022723"/>
    </source>
</evidence>
<protein>
    <recommendedName>
        <fullName evidence="6">EF-hand domain-containing protein</fullName>
    </recommendedName>
</protein>
<dbReference type="Pfam" id="PF13499">
    <property type="entry name" value="EF-hand_7"/>
    <property type="match status" value="1"/>
</dbReference>
<dbReference type="AlphaFoldDB" id="A0AAW1UGE8"/>
<evidence type="ECO:0000256" key="5">
    <source>
        <dbReference type="ARBA" id="ARBA00022837"/>
    </source>
</evidence>
<feature type="domain" description="EF-hand" evidence="6">
    <location>
        <begin position="95"/>
        <end position="130"/>
    </location>
</feature>
<dbReference type="PROSITE" id="PS50222">
    <property type="entry name" value="EF_HAND_2"/>
    <property type="match status" value="2"/>
</dbReference>
<keyword evidence="4" id="KW-0677">Repeat</keyword>
<dbReference type="InterPro" id="IPR002048">
    <property type="entry name" value="EF_hand_dom"/>
</dbReference>
<proteinExistence type="predicted"/>
<dbReference type="InterPro" id="IPR051426">
    <property type="entry name" value="Peflin/Sorcin_CaBP"/>
</dbReference>
<dbReference type="Gene3D" id="1.10.238.10">
    <property type="entry name" value="EF-hand"/>
    <property type="match status" value="1"/>
</dbReference>
<evidence type="ECO:0000313" key="7">
    <source>
        <dbReference type="EMBL" id="KAK9879227.1"/>
    </source>
</evidence>
<keyword evidence="2" id="KW-0963">Cytoplasm</keyword>
<dbReference type="PANTHER" id="PTHR46212:SF3">
    <property type="entry name" value="GH27120P"/>
    <property type="match status" value="1"/>
</dbReference>
<keyword evidence="3" id="KW-0479">Metal-binding</keyword>
<evidence type="ECO:0000256" key="4">
    <source>
        <dbReference type="ARBA" id="ARBA00022737"/>
    </source>
</evidence>
<comment type="caution">
    <text evidence="7">The sequence shown here is derived from an EMBL/GenBank/DDBJ whole genome shotgun (WGS) entry which is preliminary data.</text>
</comment>
<dbReference type="InterPro" id="IPR011992">
    <property type="entry name" value="EF-hand-dom_pair"/>
</dbReference>
<feature type="domain" description="EF-hand" evidence="6">
    <location>
        <begin position="58"/>
        <end position="93"/>
    </location>
</feature>
<dbReference type="SUPFAM" id="SSF47473">
    <property type="entry name" value="EF-hand"/>
    <property type="match status" value="1"/>
</dbReference>
<evidence type="ECO:0000313" key="8">
    <source>
        <dbReference type="Proteomes" id="UP001431783"/>
    </source>
</evidence>
<comment type="subcellular location">
    <subcellularLocation>
        <location evidence="1">Cytoplasm</location>
    </subcellularLocation>
</comment>
<organism evidence="7 8">
    <name type="scientific">Henosepilachna vigintioctopunctata</name>
    <dbReference type="NCBI Taxonomy" id="420089"/>
    <lineage>
        <taxon>Eukaryota</taxon>
        <taxon>Metazoa</taxon>
        <taxon>Ecdysozoa</taxon>
        <taxon>Arthropoda</taxon>
        <taxon>Hexapoda</taxon>
        <taxon>Insecta</taxon>
        <taxon>Pterygota</taxon>
        <taxon>Neoptera</taxon>
        <taxon>Endopterygota</taxon>
        <taxon>Coleoptera</taxon>
        <taxon>Polyphaga</taxon>
        <taxon>Cucujiformia</taxon>
        <taxon>Coccinelloidea</taxon>
        <taxon>Coccinellidae</taxon>
        <taxon>Epilachninae</taxon>
        <taxon>Epilachnini</taxon>
        <taxon>Henosepilachna</taxon>
    </lineage>
</organism>
<dbReference type="GO" id="GO:0005737">
    <property type="term" value="C:cytoplasm"/>
    <property type="evidence" value="ECO:0007669"/>
    <property type="project" value="UniProtKB-SubCell"/>
</dbReference>
<dbReference type="GO" id="GO:0005509">
    <property type="term" value="F:calcium ion binding"/>
    <property type="evidence" value="ECO:0007669"/>
    <property type="project" value="InterPro"/>
</dbReference>
<reference evidence="7 8" key="1">
    <citation type="submission" date="2023-03" db="EMBL/GenBank/DDBJ databases">
        <title>Genome insight into feeding habits of ladybird beetles.</title>
        <authorList>
            <person name="Li H.-S."/>
            <person name="Huang Y.-H."/>
            <person name="Pang H."/>
        </authorList>
    </citation>
    <scope>NUCLEOTIDE SEQUENCE [LARGE SCALE GENOMIC DNA]</scope>
    <source>
        <strain evidence="7">SYSU_2023b</strain>
        <tissue evidence="7">Whole body</tissue>
    </source>
</reference>
<name>A0AAW1UGE8_9CUCU</name>
<keyword evidence="5" id="KW-0106">Calcium</keyword>
<gene>
    <name evidence="7" type="ORF">WA026_004073</name>
</gene>
<dbReference type="PANTHER" id="PTHR46212">
    <property type="entry name" value="PEFLIN"/>
    <property type="match status" value="1"/>
</dbReference>
<evidence type="ECO:0000259" key="6">
    <source>
        <dbReference type="PROSITE" id="PS50222"/>
    </source>
</evidence>